<dbReference type="SUPFAM" id="SSF52833">
    <property type="entry name" value="Thioredoxin-like"/>
    <property type="match status" value="1"/>
</dbReference>
<evidence type="ECO:0000313" key="2">
    <source>
        <dbReference type="Proteomes" id="UP000447434"/>
    </source>
</evidence>
<reference evidence="2" key="1">
    <citation type="journal article" date="2020" name="Nat. Commun.">
        <title>Genome sequence of the cluster root forming white lupin.</title>
        <authorList>
            <person name="Hufnagel B."/>
            <person name="Marques A."/>
            <person name="Soriano A."/>
            <person name="Marques L."/>
            <person name="Divol F."/>
            <person name="Doumas P."/>
            <person name="Sallet E."/>
            <person name="Mancinotti D."/>
            <person name="Carrere S."/>
            <person name="Marande W."/>
            <person name="Arribat S."/>
            <person name="Keller J."/>
            <person name="Huneau C."/>
            <person name="Blein T."/>
            <person name="Aime D."/>
            <person name="Laguerre M."/>
            <person name="Taylor J."/>
            <person name="Schubert V."/>
            <person name="Nelson M."/>
            <person name="Geu-Flores F."/>
            <person name="Crespi M."/>
            <person name="Gallardo-Guerrero K."/>
            <person name="Delaux P.-M."/>
            <person name="Salse J."/>
            <person name="Berges H."/>
            <person name="Guyot R."/>
            <person name="Gouzy J."/>
            <person name="Peret B."/>
        </authorList>
    </citation>
    <scope>NUCLEOTIDE SEQUENCE [LARGE SCALE GENOMIC DNA]</scope>
    <source>
        <strain evidence="2">cv. Amiga</strain>
    </source>
</reference>
<protein>
    <submittedName>
        <fullName evidence="1">Putative thioredoxin-like protein</fullName>
    </submittedName>
</protein>
<sequence>MKEKIGMNPRKLKLIPTISNLNQSLVLQLNPSDVFFNSIYVDHKGIINNMAELEDNDDDDKHFQKEEMDLKEKMMINKDKAALSTIGFKETDFEELLETNMELNMVPSISDFEELCPPGGSNSIILYTTSLTGIRKTFQDCNTVHFLLRSFKIIYQERDVSLHLEYREELWKILGGKVIPPKLFIKGRYIGGADEVVKLHEMGWLEKLLEGAPINNTGCPCICCSNMRFIICSNCCGSCKVFTTNEDKNDECFIKCSECNENGLVKCPICN</sequence>
<dbReference type="EMBL" id="WOCE01000020">
    <property type="protein sequence ID" value="KAE9590783.1"/>
    <property type="molecule type" value="Genomic_DNA"/>
</dbReference>
<accession>A0A6A5ND49</accession>
<dbReference type="PROSITE" id="PS51354">
    <property type="entry name" value="GLUTAREDOXIN_2"/>
    <property type="match status" value="1"/>
</dbReference>
<proteinExistence type="predicted"/>
<dbReference type="InterPro" id="IPR036249">
    <property type="entry name" value="Thioredoxin-like_sf"/>
</dbReference>
<name>A0A6A5ND49_LUPAL</name>
<dbReference type="Gene3D" id="3.40.30.10">
    <property type="entry name" value="Glutaredoxin"/>
    <property type="match status" value="1"/>
</dbReference>
<organism evidence="1 2">
    <name type="scientific">Lupinus albus</name>
    <name type="common">White lupine</name>
    <name type="synonym">Lupinus termis</name>
    <dbReference type="NCBI Taxonomy" id="3870"/>
    <lineage>
        <taxon>Eukaryota</taxon>
        <taxon>Viridiplantae</taxon>
        <taxon>Streptophyta</taxon>
        <taxon>Embryophyta</taxon>
        <taxon>Tracheophyta</taxon>
        <taxon>Spermatophyta</taxon>
        <taxon>Magnoliopsida</taxon>
        <taxon>eudicotyledons</taxon>
        <taxon>Gunneridae</taxon>
        <taxon>Pentapetalae</taxon>
        <taxon>rosids</taxon>
        <taxon>fabids</taxon>
        <taxon>Fabales</taxon>
        <taxon>Fabaceae</taxon>
        <taxon>Papilionoideae</taxon>
        <taxon>50 kb inversion clade</taxon>
        <taxon>genistoids sensu lato</taxon>
        <taxon>core genistoids</taxon>
        <taxon>Genisteae</taxon>
        <taxon>Lupinus</taxon>
    </lineage>
</organism>
<dbReference type="Pfam" id="PF23733">
    <property type="entry name" value="GRXCR1-2_C"/>
    <property type="match status" value="1"/>
</dbReference>
<dbReference type="Proteomes" id="UP000447434">
    <property type="component" value="Chromosome 20"/>
</dbReference>
<dbReference type="OrthoDB" id="423313at2759"/>
<keyword evidence="2" id="KW-1185">Reference proteome</keyword>
<dbReference type="PANTHER" id="PTHR45669">
    <property type="entry name" value="GLUTAREDOXIN DOMAIN-CONTAINING CYSTEINE-RICH PROTEIN CG12206-RELATED"/>
    <property type="match status" value="1"/>
</dbReference>
<dbReference type="PANTHER" id="PTHR45669:SF14">
    <property type="entry name" value="EMB|CAB81925.1-RELATED"/>
    <property type="match status" value="1"/>
</dbReference>
<dbReference type="Pfam" id="PF00462">
    <property type="entry name" value="Glutaredoxin"/>
    <property type="match status" value="1"/>
</dbReference>
<comment type="caution">
    <text evidence="1">The sequence shown here is derived from an EMBL/GenBank/DDBJ whole genome shotgun (WGS) entry which is preliminary data.</text>
</comment>
<dbReference type="InterPro" id="IPR002109">
    <property type="entry name" value="Glutaredoxin"/>
</dbReference>
<gene>
    <name evidence="1" type="ORF">Lalb_Chr20g0111291</name>
</gene>
<dbReference type="AlphaFoldDB" id="A0A6A5ND49"/>
<evidence type="ECO:0000313" key="1">
    <source>
        <dbReference type="EMBL" id="KAE9590783.1"/>
    </source>
</evidence>
<dbReference type="CDD" id="cd03031">
    <property type="entry name" value="GRX_GRX_like"/>
    <property type="match status" value="1"/>
</dbReference>